<proteinExistence type="predicted"/>
<dbReference type="EMBL" id="ABOX02000004">
    <property type="protein sequence ID" value="EEF62602.1"/>
    <property type="molecule type" value="Genomic_DNA"/>
</dbReference>
<dbReference type="AlphaFoldDB" id="B9XCD4"/>
<dbReference type="Pfam" id="PF07992">
    <property type="entry name" value="Pyr_redox_2"/>
    <property type="match status" value="1"/>
</dbReference>
<organism evidence="5 6">
    <name type="scientific">Pedosphaera parvula (strain Ellin514)</name>
    <dbReference type="NCBI Taxonomy" id="320771"/>
    <lineage>
        <taxon>Bacteria</taxon>
        <taxon>Pseudomonadati</taxon>
        <taxon>Verrucomicrobiota</taxon>
        <taxon>Pedosphaerae</taxon>
        <taxon>Pedosphaerales</taxon>
        <taxon>Pedosphaeraceae</taxon>
        <taxon>Pedosphaera</taxon>
    </lineage>
</organism>
<dbReference type="Gene3D" id="2.60.120.10">
    <property type="entry name" value="Jelly Rolls"/>
    <property type="match status" value="1"/>
</dbReference>
<feature type="region of interest" description="Disordered" evidence="3">
    <location>
        <begin position="553"/>
        <end position="584"/>
    </location>
</feature>
<dbReference type="Gene3D" id="3.50.50.60">
    <property type="entry name" value="FAD/NAD(P)-binding domain"/>
    <property type="match status" value="2"/>
</dbReference>
<feature type="domain" description="Cyclic nucleotide-binding" evidence="4">
    <location>
        <begin position="14"/>
        <end position="133"/>
    </location>
</feature>
<feature type="compositionally biased region" description="Basic and acidic residues" evidence="3">
    <location>
        <begin position="562"/>
        <end position="584"/>
    </location>
</feature>
<dbReference type="PANTHER" id="PTHR48105">
    <property type="entry name" value="THIOREDOXIN REDUCTASE 1-RELATED-RELATED"/>
    <property type="match status" value="1"/>
</dbReference>
<dbReference type="CDD" id="cd00038">
    <property type="entry name" value="CAP_ED"/>
    <property type="match status" value="1"/>
</dbReference>
<reference evidence="5 6" key="1">
    <citation type="journal article" date="2011" name="J. Bacteriol.">
        <title>Genome sequence of 'Pedosphaera parvula' Ellin514, an aerobic Verrucomicrobial isolate from pasture soil.</title>
        <authorList>
            <person name="Kant R."/>
            <person name="van Passel M.W."/>
            <person name="Sangwan P."/>
            <person name="Palva A."/>
            <person name="Lucas S."/>
            <person name="Copeland A."/>
            <person name="Lapidus A."/>
            <person name="Glavina Del Rio T."/>
            <person name="Dalin E."/>
            <person name="Tice H."/>
            <person name="Bruce D."/>
            <person name="Goodwin L."/>
            <person name="Pitluck S."/>
            <person name="Chertkov O."/>
            <person name="Larimer F.W."/>
            <person name="Land M.L."/>
            <person name="Hauser L."/>
            <person name="Brettin T.S."/>
            <person name="Detter J.C."/>
            <person name="Han S."/>
            <person name="de Vos W.M."/>
            <person name="Janssen P.H."/>
            <person name="Smidt H."/>
        </authorList>
    </citation>
    <scope>NUCLEOTIDE SEQUENCE [LARGE SCALE GENOMIC DNA]</scope>
    <source>
        <strain evidence="5 6">Ellin514</strain>
    </source>
</reference>
<dbReference type="InterPro" id="IPR023753">
    <property type="entry name" value="FAD/NAD-binding_dom"/>
</dbReference>
<evidence type="ECO:0000256" key="2">
    <source>
        <dbReference type="ARBA" id="ARBA00023002"/>
    </source>
</evidence>
<dbReference type="PROSITE" id="PS50042">
    <property type="entry name" value="CNMP_BINDING_3"/>
    <property type="match status" value="1"/>
</dbReference>
<dbReference type="Proteomes" id="UP000003688">
    <property type="component" value="Unassembled WGS sequence"/>
</dbReference>
<evidence type="ECO:0000256" key="3">
    <source>
        <dbReference type="SAM" id="MobiDB-lite"/>
    </source>
</evidence>
<protein>
    <submittedName>
        <fullName evidence="5">Cyclic nucleotide-regulated FAD-dependent pyridine nucleotide-disulphide oxidoreductase</fullName>
    </submittedName>
</protein>
<dbReference type="GO" id="GO:0016491">
    <property type="term" value="F:oxidoreductase activity"/>
    <property type="evidence" value="ECO:0007669"/>
    <property type="project" value="UniProtKB-KW"/>
</dbReference>
<dbReference type="InterPro" id="IPR050097">
    <property type="entry name" value="Ferredoxin-NADP_redctase_2"/>
</dbReference>
<comment type="caution">
    <text evidence="5">The sequence shown here is derived from an EMBL/GenBank/DDBJ whole genome shotgun (WGS) entry which is preliminary data.</text>
</comment>
<dbReference type="InterPro" id="IPR036188">
    <property type="entry name" value="FAD/NAD-bd_sf"/>
</dbReference>
<evidence type="ECO:0000313" key="5">
    <source>
        <dbReference type="EMBL" id="EEF62602.1"/>
    </source>
</evidence>
<dbReference type="SMART" id="SM00100">
    <property type="entry name" value="cNMP"/>
    <property type="match status" value="1"/>
</dbReference>
<dbReference type="SUPFAM" id="SSF51206">
    <property type="entry name" value="cAMP-binding domain-like"/>
    <property type="match status" value="1"/>
</dbReference>
<keyword evidence="6" id="KW-1185">Reference proteome</keyword>
<dbReference type="SUPFAM" id="SSF51905">
    <property type="entry name" value="FAD/NAD(P)-binding domain"/>
    <property type="match status" value="1"/>
</dbReference>
<keyword evidence="1" id="KW-0285">Flavoprotein</keyword>
<dbReference type="OrthoDB" id="9806179at2"/>
<dbReference type="RefSeq" id="WP_007413482.1">
    <property type="nucleotide sequence ID" value="NZ_ABOX02000004.1"/>
</dbReference>
<name>B9XCD4_PEDPL</name>
<accession>B9XCD4</accession>
<dbReference type="InterPro" id="IPR018490">
    <property type="entry name" value="cNMP-bd_dom_sf"/>
</dbReference>
<gene>
    <name evidence="5" type="ORF">Cflav_PD5237</name>
</gene>
<dbReference type="Gene3D" id="3.40.30.10">
    <property type="entry name" value="Glutaredoxin"/>
    <property type="match status" value="1"/>
</dbReference>
<evidence type="ECO:0000256" key="1">
    <source>
        <dbReference type="ARBA" id="ARBA00022630"/>
    </source>
</evidence>
<evidence type="ECO:0000313" key="6">
    <source>
        <dbReference type="Proteomes" id="UP000003688"/>
    </source>
</evidence>
<dbReference type="InterPro" id="IPR014710">
    <property type="entry name" value="RmlC-like_jellyroll"/>
</dbReference>
<dbReference type="PRINTS" id="PR00368">
    <property type="entry name" value="FADPNR"/>
</dbReference>
<keyword evidence="2" id="KW-0560">Oxidoreductase</keyword>
<dbReference type="STRING" id="320771.Cflav_PD5237"/>
<dbReference type="Pfam" id="PF00027">
    <property type="entry name" value="cNMP_binding"/>
    <property type="match status" value="1"/>
</dbReference>
<dbReference type="PRINTS" id="PR00469">
    <property type="entry name" value="PNDRDTASEII"/>
</dbReference>
<evidence type="ECO:0000259" key="4">
    <source>
        <dbReference type="PROSITE" id="PS50042"/>
    </source>
</evidence>
<dbReference type="InterPro" id="IPR000595">
    <property type="entry name" value="cNMP-bd_dom"/>
</dbReference>
<sequence>MKSHPIAFSNIEAACPKLDDAQIQELARVAKCKEFHAGETLLAAGERELRFFVIKEGEVAIVDPVSEKKEPVTVLGPGQFTGDVELLAGRPSAVSAIAQSDCEVYEVSADDLKRVLSDLPRIGDTLLRAFLMRRQLIEEFGLGALRVIGSRYSKDTHRICEFLAKNKIPFNWLDLESDPQMEALLARFKITADQTPVVVCGNDKLLRNPSNAELADCLGIRKPIEQTTYDLVIIGAGPAGLAAAVYGASEGLKTLLLDRVGPGGQAGTSSKIENYMGFPEGLSGIDLADRAVIQAEKFGTILSTPAEVAGLESESGYHKLRMDSGEEVLTKCVLIASGAYYRKLNLPNFDKFEGAGVYHAATAVEAPLCRQAQVVVVGGGNSAGQAAVFLSEQASKVLLVIRGDKLGKNMSYYLVRRIEQTPNIEVHRNTEVTGLHGDKSLAAVDLTNNKTHETETIGCPAVFVFIGAVPHTTWVPPTIRLDDKGFVETGQQVAESGAWSLQRQPYMLETTVPGIFAAGDVRLGSIKRVASAVGEGSMAVQFVHQFLAGSQKQMTSQQPSASERKTEISTYEDREHQHREVAIR</sequence>